<gene>
    <name evidence="9" type="ORF">GIL414_LOCUS46625</name>
    <name evidence="10" type="ORF">GIL414_LOCUS50044</name>
    <name evidence="8" type="ORF">SMN809_LOCUS39633</name>
</gene>
<comment type="caution">
    <text evidence="8">The sequence shown here is derived from an EMBL/GenBank/DDBJ whole genome shotgun (WGS) entry which is preliminary data.</text>
</comment>
<evidence type="ECO:0000256" key="2">
    <source>
        <dbReference type="ARBA" id="ARBA00012418"/>
    </source>
</evidence>
<dbReference type="GO" id="GO:0032549">
    <property type="term" value="F:ribonucleoside binding"/>
    <property type="evidence" value="ECO:0007669"/>
    <property type="project" value="InterPro"/>
</dbReference>
<evidence type="ECO:0000256" key="7">
    <source>
        <dbReference type="SAM" id="MobiDB-lite"/>
    </source>
</evidence>
<dbReference type="EC" id="2.7.7.6" evidence="2"/>
<keyword evidence="3" id="KW-0240">DNA-directed RNA polymerase</keyword>
<evidence type="ECO:0000256" key="4">
    <source>
        <dbReference type="ARBA" id="ARBA00022679"/>
    </source>
</evidence>
<dbReference type="GO" id="GO:0000428">
    <property type="term" value="C:DNA-directed RNA polymerase complex"/>
    <property type="evidence" value="ECO:0007669"/>
    <property type="project" value="UniProtKB-KW"/>
</dbReference>
<keyword evidence="6" id="KW-0804">Transcription</keyword>
<keyword evidence="5" id="KW-0548">Nucleotidyltransferase</keyword>
<dbReference type="EMBL" id="CAJOBJ010165884">
    <property type="protein sequence ID" value="CAF4864268.1"/>
    <property type="molecule type" value="Genomic_DNA"/>
</dbReference>
<comment type="similarity">
    <text evidence="1">Belongs to the RNA polymerase beta chain family.</text>
</comment>
<feature type="compositionally biased region" description="Basic and acidic residues" evidence="7">
    <location>
        <begin position="12"/>
        <end position="33"/>
    </location>
</feature>
<dbReference type="EMBL" id="CAJOBJ010146888">
    <property type="protein sequence ID" value="CAF4788032.1"/>
    <property type="molecule type" value="Genomic_DNA"/>
</dbReference>
<sequence length="33" mass="3816">RGPRSILTRQPTEGRSRDGGLRLGEMERKCQKF</sequence>
<proteinExistence type="inferred from homology"/>
<dbReference type="InterPro" id="IPR015712">
    <property type="entry name" value="DNA-dir_RNA_pol_su2"/>
</dbReference>
<evidence type="ECO:0000256" key="6">
    <source>
        <dbReference type="ARBA" id="ARBA00023163"/>
    </source>
</evidence>
<dbReference type="GO" id="GO:0003899">
    <property type="term" value="F:DNA-directed RNA polymerase activity"/>
    <property type="evidence" value="ECO:0007669"/>
    <property type="project" value="UniProtKB-EC"/>
</dbReference>
<feature type="region of interest" description="Disordered" evidence="7">
    <location>
        <begin position="1"/>
        <end position="33"/>
    </location>
</feature>
<evidence type="ECO:0000313" key="9">
    <source>
        <dbReference type="EMBL" id="CAF4788032.1"/>
    </source>
</evidence>
<dbReference type="PANTHER" id="PTHR20856">
    <property type="entry name" value="DNA-DIRECTED RNA POLYMERASE I SUBUNIT 2"/>
    <property type="match status" value="1"/>
</dbReference>
<protein>
    <recommendedName>
        <fullName evidence="2">DNA-directed RNA polymerase</fullName>
        <ecNumber evidence="2">2.7.7.6</ecNumber>
    </recommendedName>
</protein>
<evidence type="ECO:0000313" key="8">
    <source>
        <dbReference type="EMBL" id="CAF4615092.1"/>
    </source>
</evidence>
<organism evidence="8 11">
    <name type="scientific">Rotaria magnacalcarata</name>
    <dbReference type="NCBI Taxonomy" id="392030"/>
    <lineage>
        <taxon>Eukaryota</taxon>
        <taxon>Metazoa</taxon>
        <taxon>Spiralia</taxon>
        <taxon>Gnathifera</taxon>
        <taxon>Rotifera</taxon>
        <taxon>Eurotatoria</taxon>
        <taxon>Bdelloidea</taxon>
        <taxon>Philodinida</taxon>
        <taxon>Philodinidae</taxon>
        <taxon>Rotaria</taxon>
    </lineage>
</organism>
<keyword evidence="4" id="KW-0808">Transferase</keyword>
<dbReference type="Proteomes" id="UP000681720">
    <property type="component" value="Unassembled WGS sequence"/>
</dbReference>
<dbReference type="Gene3D" id="3.90.1800.10">
    <property type="entry name" value="RNA polymerase alpha subunit dimerisation domain"/>
    <property type="match status" value="1"/>
</dbReference>
<dbReference type="EMBL" id="CAJOBI010106931">
    <property type="protein sequence ID" value="CAF4615092.1"/>
    <property type="molecule type" value="Genomic_DNA"/>
</dbReference>
<dbReference type="Proteomes" id="UP000676336">
    <property type="component" value="Unassembled WGS sequence"/>
</dbReference>
<reference evidence="8" key="1">
    <citation type="submission" date="2021-02" db="EMBL/GenBank/DDBJ databases">
        <authorList>
            <person name="Nowell W R."/>
        </authorList>
    </citation>
    <scope>NUCLEOTIDE SEQUENCE</scope>
</reference>
<feature type="non-terminal residue" evidence="8">
    <location>
        <position position="1"/>
    </location>
</feature>
<dbReference type="GO" id="GO:0006351">
    <property type="term" value="P:DNA-templated transcription"/>
    <property type="evidence" value="ECO:0007669"/>
    <property type="project" value="InterPro"/>
</dbReference>
<evidence type="ECO:0000256" key="3">
    <source>
        <dbReference type="ARBA" id="ARBA00022478"/>
    </source>
</evidence>
<evidence type="ECO:0000313" key="11">
    <source>
        <dbReference type="Proteomes" id="UP000676336"/>
    </source>
</evidence>
<name>A0A8S2Z6M4_9BILA</name>
<accession>A0A8S2Z6M4</accession>
<evidence type="ECO:0000256" key="1">
    <source>
        <dbReference type="ARBA" id="ARBA00006835"/>
    </source>
</evidence>
<evidence type="ECO:0000256" key="5">
    <source>
        <dbReference type="ARBA" id="ARBA00022695"/>
    </source>
</evidence>
<dbReference type="SUPFAM" id="SSF64484">
    <property type="entry name" value="beta and beta-prime subunits of DNA dependent RNA-polymerase"/>
    <property type="match status" value="1"/>
</dbReference>
<dbReference type="AlphaFoldDB" id="A0A8S2Z6M4"/>
<evidence type="ECO:0000313" key="10">
    <source>
        <dbReference type="EMBL" id="CAF4864268.1"/>
    </source>
</evidence>